<feature type="domain" description="N-acetyltransferase" evidence="3">
    <location>
        <begin position="5"/>
        <end position="138"/>
    </location>
</feature>
<evidence type="ECO:0000313" key="5">
    <source>
        <dbReference type="Proteomes" id="UP000017396"/>
    </source>
</evidence>
<dbReference type="Gene3D" id="3.40.630.30">
    <property type="match status" value="1"/>
</dbReference>
<dbReference type="OrthoDB" id="9781704at2"/>
<dbReference type="PANTHER" id="PTHR43877:SF2">
    <property type="entry name" value="AMINOALKYLPHOSPHONATE N-ACETYLTRANSFERASE-RELATED"/>
    <property type="match status" value="1"/>
</dbReference>
<dbReference type="InterPro" id="IPR050832">
    <property type="entry name" value="Bact_Acetyltransf"/>
</dbReference>
<accession>U5QPI9</accession>
<dbReference type="SUPFAM" id="SSF55729">
    <property type="entry name" value="Acyl-CoA N-acyltransferases (Nat)"/>
    <property type="match status" value="1"/>
</dbReference>
<dbReference type="GO" id="GO:0016747">
    <property type="term" value="F:acyltransferase activity, transferring groups other than amino-acyl groups"/>
    <property type="evidence" value="ECO:0007669"/>
    <property type="project" value="InterPro"/>
</dbReference>
<dbReference type="InterPro" id="IPR000182">
    <property type="entry name" value="GNAT_dom"/>
</dbReference>
<keyword evidence="1 4" id="KW-0808">Transferase</keyword>
<evidence type="ECO:0000313" key="4">
    <source>
        <dbReference type="EMBL" id="AGY59529.1"/>
    </source>
</evidence>
<dbReference type="Proteomes" id="UP000017396">
    <property type="component" value="Chromosome"/>
</dbReference>
<organism evidence="4 5">
    <name type="scientific">Gloeobacter kilaueensis (strain ATCC BAA-2537 / CCAP 1431/1 / ULC 316 / JS1)</name>
    <dbReference type="NCBI Taxonomy" id="1183438"/>
    <lineage>
        <taxon>Bacteria</taxon>
        <taxon>Bacillati</taxon>
        <taxon>Cyanobacteriota</taxon>
        <taxon>Cyanophyceae</taxon>
        <taxon>Gloeobacterales</taxon>
        <taxon>Gloeobacteraceae</taxon>
        <taxon>Gloeobacter</taxon>
    </lineage>
</organism>
<keyword evidence="2" id="KW-0012">Acyltransferase</keyword>
<dbReference type="InterPro" id="IPR016181">
    <property type="entry name" value="Acyl_CoA_acyltransferase"/>
</dbReference>
<dbReference type="HOGENOM" id="CLU_115862_2_0_3"/>
<evidence type="ECO:0000256" key="2">
    <source>
        <dbReference type="ARBA" id="ARBA00023315"/>
    </source>
</evidence>
<dbReference type="KEGG" id="glj:GKIL_3283"/>
<gene>
    <name evidence="4" type="ORF">GKIL_3283</name>
</gene>
<name>U5QPI9_GLOK1</name>
<protein>
    <submittedName>
        <fullName evidence="4">Acetyltransferase</fullName>
    </submittedName>
</protein>
<dbReference type="Pfam" id="PF00583">
    <property type="entry name" value="Acetyltransf_1"/>
    <property type="match status" value="1"/>
</dbReference>
<proteinExistence type="predicted"/>
<dbReference type="PATRIC" id="fig|1183438.3.peg.3226"/>
<dbReference type="CDD" id="cd04301">
    <property type="entry name" value="NAT_SF"/>
    <property type="match status" value="1"/>
</dbReference>
<keyword evidence="5" id="KW-1185">Reference proteome</keyword>
<reference evidence="4 5" key="1">
    <citation type="journal article" date="2013" name="PLoS ONE">
        <title>Cultivation and Complete Genome Sequencing of Gloeobacter kilaueensis sp. nov., from a Lava Cave in Kilauea Caldera, Hawai'i.</title>
        <authorList>
            <person name="Saw J.H."/>
            <person name="Schatz M."/>
            <person name="Brown M.V."/>
            <person name="Kunkel D.D."/>
            <person name="Foster J.S."/>
            <person name="Shick H."/>
            <person name="Christensen S."/>
            <person name="Hou S."/>
            <person name="Wan X."/>
            <person name="Donachie S.P."/>
        </authorList>
    </citation>
    <scope>NUCLEOTIDE SEQUENCE [LARGE SCALE GENOMIC DNA]</scope>
    <source>
        <strain evidence="5">JS</strain>
    </source>
</reference>
<evidence type="ECO:0000259" key="3">
    <source>
        <dbReference type="PROSITE" id="PS51186"/>
    </source>
</evidence>
<evidence type="ECO:0000256" key="1">
    <source>
        <dbReference type="ARBA" id="ARBA00022679"/>
    </source>
</evidence>
<dbReference type="EMBL" id="CP003587">
    <property type="protein sequence ID" value="AGY59529.1"/>
    <property type="molecule type" value="Genomic_DNA"/>
</dbReference>
<dbReference type="PROSITE" id="PS51186">
    <property type="entry name" value="GNAT"/>
    <property type="match status" value="1"/>
</dbReference>
<dbReference type="STRING" id="1183438.GKIL_3283"/>
<dbReference type="RefSeq" id="WP_023174815.1">
    <property type="nucleotide sequence ID" value="NC_022600.1"/>
</dbReference>
<dbReference type="PANTHER" id="PTHR43877">
    <property type="entry name" value="AMINOALKYLPHOSPHONATE N-ACETYLTRANSFERASE-RELATED-RELATED"/>
    <property type="match status" value="1"/>
</dbReference>
<dbReference type="AlphaFoldDB" id="U5QPI9"/>
<sequence length="140" mass="15473">MSGAITIQDNPDQAELDALYGQLRAYNAPYIGEATPERLAVVLKDDQGQLAGGVHASTALGWLDVYQLWVRADLRGQGYGKALMQAVEQAARERGCTQVLLDTFSFQAPGFYQKLGYQIVAVLEYGEHHRYLLKKNLNAV</sequence>
<dbReference type="eggNOG" id="COG0456">
    <property type="taxonomic scope" value="Bacteria"/>
</dbReference>